<evidence type="ECO:0000313" key="2">
    <source>
        <dbReference type="Proteomes" id="UP000573499"/>
    </source>
</evidence>
<proteinExistence type="predicted"/>
<dbReference type="PANTHER" id="PTHR42972">
    <property type="entry name" value="TOL-PAL SYSTEM PROTEIN TOLB"/>
    <property type="match status" value="1"/>
</dbReference>
<dbReference type="Gene3D" id="3.40.50.1820">
    <property type="entry name" value="alpha/beta hydrolase"/>
    <property type="match status" value="1"/>
</dbReference>
<dbReference type="AlphaFoldDB" id="A0A7W2F682"/>
<dbReference type="EMBL" id="JACEZU010000001">
    <property type="protein sequence ID" value="MBA5685871.1"/>
    <property type="molecule type" value="Genomic_DNA"/>
</dbReference>
<organism evidence="1 2">
    <name type="scientific">Rugamonas apoptosis</name>
    <dbReference type="NCBI Taxonomy" id="2758570"/>
    <lineage>
        <taxon>Bacteria</taxon>
        <taxon>Pseudomonadati</taxon>
        <taxon>Pseudomonadota</taxon>
        <taxon>Betaproteobacteria</taxon>
        <taxon>Burkholderiales</taxon>
        <taxon>Oxalobacteraceae</taxon>
        <taxon>Telluria group</taxon>
        <taxon>Rugamonas</taxon>
    </lineage>
</organism>
<keyword evidence="2" id="KW-1185">Reference proteome</keyword>
<dbReference type="SUPFAM" id="SSF53474">
    <property type="entry name" value="alpha/beta-Hydrolases"/>
    <property type="match status" value="1"/>
</dbReference>
<comment type="caution">
    <text evidence="1">The sequence shown here is derived from an EMBL/GenBank/DDBJ whole genome shotgun (WGS) entry which is preliminary data.</text>
</comment>
<reference evidence="1 2" key="1">
    <citation type="submission" date="2020-07" db="EMBL/GenBank/DDBJ databases">
        <title>Novel species isolated from subtropical streams in China.</title>
        <authorList>
            <person name="Lu H."/>
        </authorList>
    </citation>
    <scope>NUCLEOTIDE SEQUENCE [LARGE SCALE GENOMIC DNA]</scope>
    <source>
        <strain evidence="1 2">LX47W</strain>
    </source>
</reference>
<name>A0A7W2F682_9BURK</name>
<sequence length="365" mass="39149">MAVQFDVAYSASVMGAGVVAGGPYYCAQGSVATATTVCSCTGTPYSCRVTAGGTGVASLIKLTDQNAANGTVDPTAGLASHRIWLLSGTADSIVPQAVMNDLQTYYRHYINTANIFYKQDLPAQHAMPTDNYGNNCDKLGSPYINNCGYDAAGELLKWIYGSLNNRTSASPAGRFIEFDQTEFLSDPTSHGMAASGYLYLPPGCDSNGGQGCRLHVVFHGCLQDAGTIGDTWLRHAGYNAWADSNRIVLLYPQAAPIYPMTNPNACWDWFNYDDPHYAQKTGHQMAAVKQMVDRLTGGAAPPPPPPPSQCYTASNRDHVLAGRAHDSLFRALANGSNQNMGFDNIFIHTTLKRTGPNFYVVGSCP</sequence>
<dbReference type="InterPro" id="IPR029058">
    <property type="entry name" value="AB_hydrolase_fold"/>
</dbReference>
<accession>A0A7W2F682</accession>
<gene>
    <name evidence="1" type="ORF">H3H39_02245</name>
</gene>
<evidence type="ECO:0000313" key="1">
    <source>
        <dbReference type="EMBL" id="MBA5685871.1"/>
    </source>
</evidence>
<dbReference type="PANTHER" id="PTHR42972:SF8">
    <property type="entry name" value="POLYHYDROXYBUTYRATE DEPOLYMERASE"/>
    <property type="match status" value="1"/>
</dbReference>
<protein>
    <submittedName>
        <fullName evidence="1">PHA-depolymerase-like protein</fullName>
    </submittedName>
</protein>
<dbReference type="Proteomes" id="UP000573499">
    <property type="component" value="Unassembled WGS sequence"/>
</dbReference>